<evidence type="ECO:0000259" key="2">
    <source>
        <dbReference type="Pfam" id="PF04982"/>
    </source>
</evidence>
<sequence>MSLIAKLSGDGAAIPPRPDSASIVKAWVGSLLAIGAVGLAASSMQLALVLGSFGASCVLVFGYPDLPFSQPRNVLFGHILSSATGLLFLTVFGPHWWAMALATATAVALMMATRTTHPPAGSNPVIVFLTQPGWNFVLFPTALGAIILLLTALIYNNVSRKSRYPKYW</sequence>
<feature type="transmembrane region" description="Helical" evidence="1">
    <location>
        <begin position="136"/>
        <end position="158"/>
    </location>
</feature>
<feature type="domain" description="HPP transmembrane region" evidence="2">
    <location>
        <begin position="16"/>
        <end position="165"/>
    </location>
</feature>
<dbReference type="Pfam" id="PF04982">
    <property type="entry name" value="TM_HPP"/>
    <property type="match status" value="1"/>
</dbReference>
<reference evidence="3" key="1">
    <citation type="submission" date="2016-10" db="EMBL/GenBank/DDBJ databases">
        <title>Sequence of Gallionella enrichment culture.</title>
        <authorList>
            <person name="Poehlein A."/>
            <person name="Muehling M."/>
            <person name="Daniel R."/>
        </authorList>
    </citation>
    <scope>NUCLEOTIDE SEQUENCE</scope>
</reference>
<dbReference type="EMBL" id="MLJW01000084">
    <property type="protein sequence ID" value="OIR01417.1"/>
    <property type="molecule type" value="Genomic_DNA"/>
</dbReference>
<proteinExistence type="predicted"/>
<accession>A0A1J5RZ43</accession>
<protein>
    <submittedName>
        <fullName evidence="3">HPP family protein</fullName>
    </submittedName>
</protein>
<comment type="caution">
    <text evidence="3">The sequence shown here is derived from an EMBL/GenBank/DDBJ whole genome shotgun (WGS) entry which is preliminary data.</text>
</comment>
<keyword evidence="1" id="KW-1133">Transmembrane helix</keyword>
<evidence type="ECO:0000256" key="1">
    <source>
        <dbReference type="SAM" id="Phobius"/>
    </source>
</evidence>
<dbReference type="PANTHER" id="PTHR33741">
    <property type="entry name" value="TRANSMEMBRANE PROTEIN DDB_G0269096-RELATED"/>
    <property type="match status" value="1"/>
</dbReference>
<keyword evidence="1" id="KW-0812">Transmembrane</keyword>
<keyword evidence="1" id="KW-0472">Membrane</keyword>
<feature type="transmembrane region" description="Helical" evidence="1">
    <location>
        <begin position="46"/>
        <end position="63"/>
    </location>
</feature>
<dbReference type="PANTHER" id="PTHR33741:SF5">
    <property type="entry name" value="TRANSMEMBRANE PROTEIN DDB_G0269096-RELATED"/>
    <property type="match status" value="1"/>
</dbReference>
<evidence type="ECO:0000313" key="3">
    <source>
        <dbReference type="EMBL" id="OIR01417.1"/>
    </source>
</evidence>
<dbReference type="AlphaFoldDB" id="A0A1J5RZ43"/>
<name>A0A1J5RZ43_9ZZZZ</name>
<gene>
    <name evidence="3" type="ORF">GALL_165070</name>
</gene>
<dbReference type="InterPro" id="IPR007065">
    <property type="entry name" value="HPP"/>
</dbReference>
<feature type="transmembrane region" description="Helical" evidence="1">
    <location>
        <begin position="75"/>
        <end position="92"/>
    </location>
</feature>
<organism evidence="3">
    <name type="scientific">mine drainage metagenome</name>
    <dbReference type="NCBI Taxonomy" id="410659"/>
    <lineage>
        <taxon>unclassified sequences</taxon>
        <taxon>metagenomes</taxon>
        <taxon>ecological metagenomes</taxon>
    </lineage>
</organism>
<dbReference type="InterPro" id="IPR058581">
    <property type="entry name" value="TM_HPP"/>
</dbReference>